<dbReference type="EMBL" id="MU274907">
    <property type="protein sequence ID" value="KAI0090811.1"/>
    <property type="molecule type" value="Genomic_DNA"/>
</dbReference>
<accession>A0ACB8U9A5</accession>
<name>A0ACB8U9A5_9APHY</name>
<proteinExistence type="predicted"/>
<comment type="caution">
    <text evidence="1">The sequence shown here is derived from an EMBL/GenBank/DDBJ whole genome shotgun (WGS) entry which is preliminary data.</text>
</comment>
<gene>
    <name evidence="1" type="ORF">BDY19DRAFT_1055750</name>
</gene>
<sequence length="1138" mass="124644">MNLKENLFSFLASFVLGFLADYLGLGRLVRQALSFVAVRHLLPSPPPAYTISYHEPPPNGSKFTQAPLDSYLLGPEEEPFVYYTDSFYTTWTPPPPPTYDQYIIWGFEVIMACCMVRLFWSSVDLPYKTNQPVGPQRTLLDLASSEMDEDSAAPTPSTVYVTPVLWDMLNLTTDYLLRLMVFYPYVTGIPQRIVPHRHFYPTLDLAQRLPYPAVAIDVGDPNNQPEDEASHSESSPDTSEVSTAIDSDENELEEDSNLNEVVDLPLDQNVEGPAPTNEITNIGFDYVDDDPGTDGPHRPMEEHADLFNANEVSVSPSRDRLSSAAQVVDFASTHVQELHIEAEAIRSSALTTEPSIQFDLAEFFALPRPRHRTESLDTASKAANSTTSAQQLDQVPGSVLELPSEPSAQFDLGEFFALPRHNIHDRQKFFTEKTEPVQNMGRLGTVSPSRQENTLGRQTSLVPRDPNPVVDVALEKELTVSVLAAPSALASPFGKDLVPAAVVPVNTDVLPELRKAIDEETSITDSSARSRTSICIDNSSGLDIQHSVASSSFIRYEHGSPLFAIAEDPESTQDDISLLASPVIHTDERPSLILSPCDNPDSPLLVTPHDFGIILPVIHADILVSSDQLDDGYELFNSSTLPIDFPVIRREMDVVKAIDEDLDDWDWTLLNVALHDQSRIVHAKPPMIIQQPTERHMEDDLFLVSSAASAASSNPGPSNEIVHESDEDNTLDHRRASTHPAQRHIEEVPWTKVDVAPYSLTPAQAEVFPTVCSKYGLILPDPSASAFYHRVGWDLILAEEKRCLKLATKRPSDRKRRCSSVAPISRSLEPPRGYGLSRANFLGVYGALLFTPEKTYANVSRKGVCPSPTSSSAAVSPVSVAGAFESTRAHTRQWSMINLNRSRGGSDVAHNGANLKVQPVIPSLKHCRSLGSLVRPTARQILYPAGQSPEEVPGAGRGRSPSASPKVPHSIWLREVVQKNRADLSSKSTFSAHRRCASQSATTTESSNSLVPSRVNTPTSQRGRPTQSRTRPPGPRESSPGTSAQVTLPSPHVGKGKARETLVPAPALVRSKSHLPRPPALDELAQPSAPSPAKAVYTTVKSGQKASGSMEPMTATLVFPRIDDDDAVRRFEEEQGFV</sequence>
<protein>
    <submittedName>
        <fullName evidence="1">Uncharacterized protein</fullName>
    </submittedName>
</protein>
<evidence type="ECO:0000313" key="2">
    <source>
        <dbReference type="Proteomes" id="UP001055072"/>
    </source>
</evidence>
<dbReference type="Proteomes" id="UP001055072">
    <property type="component" value="Unassembled WGS sequence"/>
</dbReference>
<evidence type="ECO:0000313" key="1">
    <source>
        <dbReference type="EMBL" id="KAI0090811.1"/>
    </source>
</evidence>
<reference evidence="1" key="1">
    <citation type="journal article" date="2021" name="Environ. Microbiol.">
        <title>Gene family expansions and transcriptome signatures uncover fungal adaptations to wood decay.</title>
        <authorList>
            <person name="Hage H."/>
            <person name="Miyauchi S."/>
            <person name="Viragh M."/>
            <person name="Drula E."/>
            <person name="Min B."/>
            <person name="Chaduli D."/>
            <person name="Navarro D."/>
            <person name="Favel A."/>
            <person name="Norest M."/>
            <person name="Lesage-Meessen L."/>
            <person name="Balint B."/>
            <person name="Merenyi Z."/>
            <person name="de Eugenio L."/>
            <person name="Morin E."/>
            <person name="Martinez A.T."/>
            <person name="Baldrian P."/>
            <person name="Stursova M."/>
            <person name="Martinez M.J."/>
            <person name="Novotny C."/>
            <person name="Magnuson J.K."/>
            <person name="Spatafora J.W."/>
            <person name="Maurice S."/>
            <person name="Pangilinan J."/>
            <person name="Andreopoulos W."/>
            <person name="LaButti K."/>
            <person name="Hundley H."/>
            <person name="Na H."/>
            <person name="Kuo A."/>
            <person name="Barry K."/>
            <person name="Lipzen A."/>
            <person name="Henrissat B."/>
            <person name="Riley R."/>
            <person name="Ahrendt S."/>
            <person name="Nagy L.G."/>
            <person name="Grigoriev I.V."/>
            <person name="Martin F."/>
            <person name="Rosso M.N."/>
        </authorList>
    </citation>
    <scope>NUCLEOTIDE SEQUENCE</scope>
    <source>
        <strain evidence="1">CBS 384.51</strain>
    </source>
</reference>
<organism evidence="1 2">
    <name type="scientific">Irpex rosettiformis</name>
    <dbReference type="NCBI Taxonomy" id="378272"/>
    <lineage>
        <taxon>Eukaryota</taxon>
        <taxon>Fungi</taxon>
        <taxon>Dikarya</taxon>
        <taxon>Basidiomycota</taxon>
        <taxon>Agaricomycotina</taxon>
        <taxon>Agaricomycetes</taxon>
        <taxon>Polyporales</taxon>
        <taxon>Irpicaceae</taxon>
        <taxon>Irpex</taxon>
    </lineage>
</organism>
<keyword evidence="2" id="KW-1185">Reference proteome</keyword>